<evidence type="ECO:0000313" key="3">
    <source>
        <dbReference type="EMBL" id="CAH3169952.1"/>
    </source>
</evidence>
<accession>A0ABN8QSS7</accession>
<proteinExistence type="inferred from homology"/>
<comment type="similarity">
    <text evidence="1">Belongs to the helicase family. RecQ subfamily.</text>
</comment>
<protein>
    <recommendedName>
        <fullName evidence="2">Helicase ATP-binding domain-containing protein</fullName>
    </recommendedName>
</protein>
<comment type="caution">
    <text evidence="3">The sequence shown here is derived from an EMBL/GenBank/DDBJ whole genome shotgun (WGS) entry which is preliminary data.</text>
</comment>
<dbReference type="PANTHER" id="PTHR13710:SF120">
    <property type="entry name" value="BIFUNCTIONAL 3'-5' EXONUCLEASE_ATP-DEPENDENT HELICASE WRN"/>
    <property type="match status" value="1"/>
</dbReference>
<dbReference type="InterPro" id="IPR027417">
    <property type="entry name" value="P-loop_NTPase"/>
</dbReference>
<evidence type="ECO:0000313" key="4">
    <source>
        <dbReference type="Proteomes" id="UP001159405"/>
    </source>
</evidence>
<dbReference type="SUPFAM" id="SSF52540">
    <property type="entry name" value="P-loop containing nucleoside triphosphate hydrolases"/>
    <property type="match status" value="1"/>
</dbReference>
<dbReference type="Pfam" id="PF00270">
    <property type="entry name" value="DEAD"/>
    <property type="match status" value="1"/>
</dbReference>
<feature type="domain" description="Helicase ATP-binding" evidence="2">
    <location>
        <begin position="31"/>
        <end position="131"/>
    </location>
</feature>
<evidence type="ECO:0000256" key="1">
    <source>
        <dbReference type="ARBA" id="ARBA00005446"/>
    </source>
</evidence>
<dbReference type="InterPro" id="IPR014001">
    <property type="entry name" value="Helicase_ATP-bd"/>
</dbReference>
<dbReference type="PANTHER" id="PTHR13710">
    <property type="entry name" value="DNA HELICASE RECQ FAMILY MEMBER"/>
    <property type="match status" value="1"/>
</dbReference>
<dbReference type="InterPro" id="IPR011545">
    <property type="entry name" value="DEAD/DEAH_box_helicase_dom"/>
</dbReference>
<dbReference type="Proteomes" id="UP001159405">
    <property type="component" value="Unassembled WGS sequence"/>
</dbReference>
<sequence length="131" mass="15108">MADYVDKIYLAFERVLESFKLQNLKDSQREALQNLVKGQDFIALVISPLASLMQDQVRYLKSMAIKAEFIGDEQESKEAKQQLERGECQIVYGSPETFLSTTRWWAMLSKDAYKKRLCLVAVGEAHCISHW</sequence>
<organism evidence="3 4">
    <name type="scientific">Porites lobata</name>
    <dbReference type="NCBI Taxonomy" id="104759"/>
    <lineage>
        <taxon>Eukaryota</taxon>
        <taxon>Metazoa</taxon>
        <taxon>Cnidaria</taxon>
        <taxon>Anthozoa</taxon>
        <taxon>Hexacorallia</taxon>
        <taxon>Scleractinia</taxon>
        <taxon>Fungiina</taxon>
        <taxon>Poritidae</taxon>
        <taxon>Porites</taxon>
    </lineage>
</organism>
<reference evidence="3 4" key="1">
    <citation type="submission" date="2022-05" db="EMBL/GenBank/DDBJ databases">
        <authorList>
            <consortium name="Genoscope - CEA"/>
            <person name="William W."/>
        </authorList>
    </citation>
    <scope>NUCLEOTIDE SEQUENCE [LARGE SCALE GENOMIC DNA]</scope>
</reference>
<keyword evidence="4" id="KW-1185">Reference proteome</keyword>
<name>A0ABN8QSS7_9CNID</name>
<dbReference type="EMBL" id="CALNXK010000153">
    <property type="protein sequence ID" value="CAH3169952.1"/>
    <property type="molecule type" value="Genomic_DNA"/>
</dbReference>
<evidence type="ECO:0000259" key="2">
    <source>
        <dbReference type="PROSITE" id="PS51192"/>
    </source>
</evidence>
<dbReference type="Gene3D" id="3.40.50.300">
    <property type="entry name" value="P-loop containing nucleotide triphosphate hydrolases"/>
    <property type="match status" value="1"/>
</dbReference>
<gene>
    <name evidence="3" type="ORF">PLOB_00010496</name>
</gene>
<dbReference type="PROSITE" id="PS51192">
    <property type="entry name" value="HELICASE_ATP_BIND_1"/>
    <property type="match status" value="1"/>
</dbReference>